<dbReference type="EMBL" id="AP008972">
    <property type="protein sequence ID" value="BAG09071.1"/>
    <property type="molecule type" value="Genomic_DNA"/>
</dbReference>
<dbReference type="AlphaFoldDB" id="B0S480"/>
<keyword evidence="1" id="KW-0614">Plasmid</keyword>
<keyword evidence="2" id="KW-1185">Reference proteome</keyword>
<evidence type="ECO:0000313" key="1">
    <source>
        <dbReference type="EMBL" id="BAG09071.1"/>
    </source>
</evidence>
<gene>
    <name evidence="1" type="ordered locus">FMG_P0022</name>
</gene>
<reference evidence="1 2" key="1">
    <citation type="journal article" date="2008" name="DNA Res.">
        <title>Complete genome sequence of Finegoldia magna, an anaerobic opportunistic pathogen.</title>
        <authorList>
            <person name="Goto T."/>
            <person name="Yamashita A."/>
            <person name="Hirakawa H."/>
            <person name="Matsutani M."/>
            <person name="Todo K."/>
            <person name="Ohshima K."/>
            <person name="Toh H."/>
            <person name="Miyamoto K."/>
            <person name="Kuhara S."/>
            <person name="Hattori M."/>
            <person name="Shimizu T."/>
            <person name="Akimoto S."/>
        </authorList>
    </citation>
    <scope>NUCLEOTIDE SEQUENCE [LARGE SCALE GENOMIC DNA]</scope>
    <source>
        <strain evidence="2">ATCC 29328 / DSM 20472 / WAL 2508</strain>
        <plasmid evidence="1 2">pFMC</plasmid>
    </source>
</reference>
<geneLocation type="plasmid" evidence="1 2">
    <name>pFMC</name>
</geneLocation>
<accession>B0S480</accession>
<protein>
    <submittedName>
        <fullName evidence="1">Uncharacterized protein</fullName>
    </submittedName>
</protein>
<name>B0S480_FINM2</name>
<evidence type="ECO:0000313" key="2">
    <source>
        <dbReference type="Proteomes" id="UP000001319"/>
    </source>
</evidence>
<proteinExistence type="predicted"/>
<dbReference type="RefSeq" id="WP_012289834.1">
    <property type="nucleotide sequence ID" value="NC_010371.1"/>
</dbReference>
<dbReference type="Proteomes" id="UP000001319">
    <property type="component" value="Plasmid pFMC"/>
</dbReference>
<sequence length="121" mass="14706">MNVKKQFLLFKMFFNRWKYFFNVYTDIYYWSDDLLSDYCDNLLENCYKLMTDEIIDNGFFMTDKDNKGYVLYSRDTYSRSNYARFTVFDSKLTPSFHEFLKDKEKIVDSLGMDLNKVLVLV</sequence>
<organism evidence="1 2">
    <name type="scientific">Finegoldia magna (strain ATCC 29328 / DSM 20472 / WAL 2508)</name>
    <name type="common">Peptostreptococcus magnus</name>
    <dbReference type="NCBI Taxonomy" id="334413"/>
    <lineage>
        <taxon>Bacteria</taxon>
        <taxon>Bacillati</taxon>
        <taxon>Bacillota</taxon>
        <taxon>Tissierellia</taxon>
        <taxon>Tissierellales</taxon>
        <taxon>Peptoniphilaceae</taxon>
        <taxon>Finegoldia</taxon>
    </lineage>
</organism>
<dbReference type="HOGENOM" id="CLU_2034607_0_0_9"/>
<dbReference type="KEGG" id="fma:FMG_P0022"/>